<feature type="compositionally biased region" description="Polar residues" evidence="1">
    <location>
        <begin position="147"/>
        <end position="158"/>
    </location>
</feature>
<evidence type="ECO:0000313" key="4">
    <source>
        <dbReference type="Proteomes" id="UP000198832"/>
    </source>
</evidence>
<accession>A0A1I1DS59</accession>
<dbReference type="GO" id="GO:0016020">
    <property type="term" value="C:membrane"/>
    <property type="evidence" value="ECO:0007669"/>
    <property type="project" value="TreeGrafter"/>
</dbReference>
<dbReference type="Pfam" id="PF00561">
    <property type="entry name" value="Abhydrolase_1"/>
    <property type="match status" value="1"/>
</dbReference>
<dbReference type="RefSeq" id="WP_091119451.1">
    <property type="nucleotide sequence ID" value="NZ_FOLB01000001.1"/>
</dbReference>
<evidence type="ECO:0000313" key="3">
    <source>
        <dbReference type="EMBL" id="SFB75878.1"/>
    </source>
</evidence>
<dbReference type="EMBL" id="FOLB01000001">
    <property type="protein sequence ID" value="SFB75878.1"/>
    <property type="molecule type" value="Genomic_DNA"/>
</dbReference>
<evidence type="ECO:0000256" key="1">
    <source>
        <dbReference type="SAM" id="MobiDB-lite"/>
    </source>
</evidence>
<dbReference type="AlphaFoldDB" id="A0A1I1DS59"/>
<dbReference type="PANTHER" id="PTHR43798:SF33">
    <property type="entry name" value="HYDROLASE, PUTATIVE (AFU_ORTHOLOGUE AFUA_2G14860)-RELATED"/>
    <property type="match status" value="1"/>
</dbReference>
<dbReference type="InterPro" id="IPR000073">
    <property type="entry name" value="AB_hydrolase_1"/>
</dbReference>
<protein>
    <submittedName>
        <fullName evidence="3">Pimeloyl-ACP methyl ester carboxylesterase</fullName>
    </submittedName>
</protein>
<dbReference type="Proteomes" id="UP000198832">
    <property type="component" value="Unassembled WGS sequence"/>
</dbReference>
<dbReference type="STRING" id="574651.SAMN04487968_101351"/>
<feature type="region of interest" description="Disordered" evidence="1">
    <location>
        <begin position="147"/>
        <end position="181"/>
    </location>
</feature>
<dbReference type="PANTHER" id="PTHR43798">
    <property type="entry name" value="MONOACYLGLYCEROL LIPASE"/>
    <property type="match status" value="1"/>
</dbReference>
<proteinExistence type="predicted"/>
<dbReference type="SUPFAM" id="SSF53474">
    <property type="entry name" value="alpha/beta-Hydrolases"/>
    <property type="match status" value="1"/>
</dbReference>
<dbReference type="GO" id="GO:0003824">
    <property type="term" value="F:catalytic activity"/>
    <property type="evidence" value="ECO:0007669"/>
    <property type="project" value="UniProtKB-ARBA"/>
</dbReference>
<organism evidence="3 4">
    <name type="scientific">Nocardioides terrae</name>
    <dbReference type="NCBI Taxonomy" id="574651"/>
    <lineage>
        <taxon>Bacteria</taxon>
        <taxon>Bacillati</taxon>
        <taxon>Actinomycetota</taxon>
        <taxon>Actinomycetes</taxon>
        <taxon>Propionibacteriales</taxon>
        <taxon>Nocardioidaceae</taxon>
        <taxon>Nocardioides</taxon>
    </lineage>
</organism>
<feature type="domain" description="AB hydrolase-1" evidence="2">
    <location>
        <begin position="36"/>
        <end position="165"/>
    </location>
</feature>
<dbReference type="InterPro" id="IPR029058">
    <property type="entry name" value="AB_hydrolase_fold"/>
</dbReference>
<gene>
    <name evidence="3" type="ORF">SAMN04487968_101351</name>
</gene>
<name>A0A1I1DS59_9ACTN</name>
<keyword evidence="4" id="KW-1185">Reference proteome</keyword>
<sequence>MTADQQTRPPGTADHEGEAVAAGTRVLFRVHGVGRPTLLLLPTWTIVHQRFWKLQVPYLARHHRVVTFDGPGNGLSDRPVDPAAYDHDRQVERALAVLDATGTEQAVVVAVSRAAYWALDLAANHAERVLGTALIAPFVRLGQASGQVSGQAPGQVSGQAPGRERAKRPDPADLPASAVPHLGIDPPEHWVKHDPRYWQRSYDDFLWFFFGQCFPEPHSTRPIEEAVGWGRETTAEVLAAEAAGALPSGETVREWCGRISSPLLAVHGDDDRVSPVERSRLLVELTGGHLVEVAGGGHLSLAREPVKVNHLLRDFARTAGAAR</sequence>
<feature type="compositionally biased region" description="Basic and acidic residues" evidence="1">
    <location>
        <begin position="162"/>
        <end position="171"/>
    </location>
</feature>
<dbReference type="InterPro" id="IPR050266">
    <property type="entry name" value="AB_hydrolase_sf"/>
</dbReference>
<evidence type="ECO:0000259" key="2">
    <source>
        <dbReference type="Pfam" id="PF00561"/>
    </source>
</evidence>
<dbReference type="OrthoDB" id="63519at2"/>
<dbReference type="Gene3D" id="3.40.50.1820">
    <property type="entry name" value="alpha/beta hydrolase"/>
    <property type="match status" value="1"/>
</dbReference>
<reference evidence="3 4" key="1">
    <citation type="submission" date="2016-10" db="EMBL/GenBank/DDBJ databases">
        <authorList>
            <person name="de Groot N.N."/>
        </authorList>
    </citation>
    <scope>NUCLEOTIDE SEQUENCE [LARGE SCALE GENOMIC DNA]</scope>
    <source>
        <strain evidence="3 4">CGMCC 1.7056</strain>
    </source>
</reference>